<name>A0A7L5E160_9SPHI</name>
<accession>A0A7L5E160</accession>
<feature type="transmembrane region" description="Helical" evidence="1">
    <location>
        <begin position="105"/>
        <end position="124"/>
    </location>
</feature>
<keyword evidence="1" id="KW-0812">Transmembrane</keyword>
<evidence type="ECO:0000256" key="1">
    <source>
        <dbReference type="SAM" id="Phobius"/>
    </source>
</evidence>
<dbReference type="EMBL" id="CP051682">
    <property type="protein sequence ID" value="QJD94563.1"/>
    <property type="molecule type" value="Genomic_DNA"/>
</dbReference>
<feature type="transmembrane region" description="Helical" evidence="1">
    <location>
        <begin position="83"/>
        <end position="99"/>
    </location>
</feature>
<protein>
    <submittedName>
        <fullName evidence="2">Uncharacterized protein</fullName>
    </submittedName>
</protein>
<keyword evidence="1" id="KW-1133">Transmembrane helix</keyword>
<evidence type="ECO:0000313" key="2">
    <source>
        <dbReference type="EMBL" id="QJD94563.1"/>
    </source>
</evidence>
<feature type="transmembrane region" description="Helical" evidence="1">
    <location>
        <begin position="33"/>
        <end position="52"/>
    </location>
</feature>
<sequence>MTDFFVTLQGIDHASARQSFLSRLKNVFIIEKLYNKTGVALLVVFALIIAAGTAYKGVIFGAILVGVLCAFPLLYSIVTYPKFGIIILLVMAYMLWQVADYIPIPIGTAMDGLQGLLLLGYLYIPKKTKMVTF</sequence>
<dbReference type="Proteomes" id="UP000503278">
    <property type="component" value="Chromosome"/>
</dbReference>
<proteinExistence type="predicted"/>
<keyword evidence="1" id="KW-0472">Membrane</keyword>
<dbReference type="AlphaFoldDB" id="A0A7L5E160"/>
<dbReference type="RefSeq" id="WP_169605581.1">
    <property type="nucleotide sequence ID" value="NZ_CP051682.1"/>
</dbReference>
<gene>
    <name evidence="2" type="ORF">HH214_01070</name>
</gene>
<dbReference type="KEGG" id="mrob:HH214_01070"/>
<reference evidence="2 3" key="1">
    <citation type="submission" date="2020-04" db="EMBL/GenBank/DDBJ databases">
        <title>Genome sequencing of novel species.</title>
        <authorList>
            <person name="Heo J."/>
            <person name="Kim S.-J."/>
            <person name="Kim J.-S."/>
            <person name="Hong S.-B."/>
            <person name="Kwon S.-W."/>
        </authorList>
    </citation>
    <scope>NUCLEOTIDE SEQUENCE [LARGE SCALE GENOMIC DNA]</scope>
    <source>
        <strain evidence="2 3">F39-2</strain>
    </source>
</reference>
<evidence type="ECO:0000313" key="3">
    <source>
        <dbReference type="Proteomes" id="UP000503278"/>
    </source>
</evidence>
<keyword evidence="3" id="KW-1185">Reference proteome</keyword>
<organism evidence="2 3">
    <name type="scientific">Mucilaginibacter robiniae</name>
    <dbReference type="NCBI Taxonomy" id="2728022"/>
    <lineage>
        <taxon>Bacteria</taxon>
        <taxon>Pseudomonadati</taxon>
        <taxon>Bacteroidota</taxon>
        <taxon>Sphingobacteriia</taxon>
        <taxon>Sphingobacteriales</taxon>
        <taxon>Sphingobacteriaceae</taxon>
        <taxon>Mucilaginibacter</taxon>
    </lineage>
</organism>
<feature type="transmembrane region" description="Helical" evidence="1">
    <location>
        <begin position="58"/>
        <end position="78"/>
    </location>
</feature>